<reference evidence="2" key="1">
    <citation type="submission" date="2016-10" db="EMBL/GenBank/DDBJ databases">
        <authorList>
            <person name="Varghese N."/>
            <person name="Submissions S."/>
        </authorList>
    </citation>
    <scope>NUCLEOTIDE SEQUENCE [LARGE SCALE GENOMIC DNA]</scope>
    <source>
        <strain evidence="2">CGMCC 1.3704</strain>
    </source>
</reference>
<name>A0A1I3Q535_HALDA</name>
<accession>A0A1I3Q535</accession>
<proteinExistence type="predicted"/>
<sequence length="54" mass="6465">MFPWIVFGIIGAVLTIAVWLDRNPRVKKFEEQIEYNERRTKAFDEASRYNNMNS</sequence>
<dbReference type="EMBL" id="FOSB01000001">
    <property type="protein sequence ID" value="SFJ28789.1"/>
    <property type="molecule type" value="Genomic_DNA"/>
</dbReference>
<protein>
    <submittedName>
        <fullName evidence="1">Uncharacterized protein</fullName>
    </submittedName>
</protein>
<keyword evidence="2" id="KW-1185">Reference proteome</keyword>
<evidence type="ECO:0000313" key="1">
    <source>
        <dbReference type="EMBL" id="SFJ28789.1"/>
    </source>
</evidence>
<gene>
    <name evidence="1" type="ORF">SAMN04487936_101538</name>
</gene>
<dbReference type="Proteomes" id="UP000183557">
    <property type="component" value="Unassembled WGS sequence"/>
</dbReference>
<dbReference type="RefSeq" id="WP_167360011.1">
    <property type="nucleotide sequence ID" value="NZ_FOSB01000001.1"/>
</dbReference>
<evidence type="ECO:0000313" key="2">
    <source>
        <dbReference type="Proteomes" id="UP000183557"/>
    </source>
</evidence>
<dbReference type="AlphaFoldDB" id="A0A1I3Q535"/>
<organism evidence="1 2">
    <name type="scientific">Halobacillus dabanensis</name>
    <dbReference type="NCBI Taxonomy" id="240302"/>
    <lineage>
        <taxon>Bacteria</taxon>
        <taxon>Bacillati</taxon>
        <taxon>Bacillota</taxon>
        <taxon>Bacilli</taxon>
        <taxon>Bacillales</taxon>
        <taxon>Bacillaceae</taxon>
        <taxon>Halobacillus</taxon>
    </lineage>
</organism>